<evidence type="ECO:0000256" key="1">
    <source>
        <dbReference type="SAM" id="MobiDB-lite"/>
    </source>
</evidence>
<keyword evidence="3" id="KW-1185">Reference proteome</keyword>
<gene>
    <name evidence="2" type="primary">WBGene00095639</name>
</gene>
<accession>A0A8R1U6R0</accession>
<evidence type="ECO:0000313" key="3">
    <source>
        <dbReference type="Proteomes" id="UP000005239"/>
    </source>
</evidence>
<protein>
    <submittedName>
        <fullName evidence="2">Uncharacterized protein</fullName>
    </submittedName>
</protein>
<sequence>MHIGDGADVEGTVVMAIEEEDGAAYTVIEATVDMADMVDTEMETDGATAEVEEAGEEEGVEEEEAGEVEGVEEEEDGEEAEAEDGDNRS</sequence>
<dbReference type="Proteomes" id="UP000005239">
    <property type="component" value="Unassembled WGS sequence"/>
</dbReference>
<name>A0A2A6C500_PRIPA</name>
<feature type="region of interest" description="Disordered" evidence="1">
    <location>
        <begin position="43"/>
        <end position="89"/>
    </location>
</feature>
<reference evidence="2" key="2">
    <citation type="submission" date="2022-06" db="UniProtKB">
        <authorList>
            <consortium name="EnsemblMetazoa"/>
        </authorList>
    </citation>
    <scope>IDENTIFICATION</scope>
    <source>
        <strain evidence="2">PS312</strain>
    </source>
</reference>
<accession>A0A2A6C500</accession>
<proteinExistence type="predicted"/>
<organism evidence="2 3">
    <name type="scientific">Pristionchus pacificus</name>
    <name type="common">Parasitic nematode worm</name>
    <dbReference type="NCBI Taxonomy" id="54126"/>
    <lineage>
        <taxon>Eukaryota</taxon>
        <taxon>Metazoa</taxon>
        <taxon>Ecdysozoa</taxon>
        <taxon>Nematoda</taxon>
        <taxon>Chromadorea</taxon>
        <taxon>Rhabditida</taxon>
        <taxon>Rhabditina</taxon>
        <taxon>Diplogasteromorpha</taxon>
        <taxon>Diplogasteroidea</taxon>
        <taxon>Neodiplogasteridae</taxon>
        <taxon>Pristionchus</taxon>
    </lineage>
</organism>
<reference evidence="3" key="1">
    <citation type="journal article" date="2008" name="Nat. Genet.">
        <title>The Pristionchus pacificus genome provides a unique perspective on nematode lifestyle and parasitism.</title>
        <authorList>
            <person name="Dieterich C."/>
            <person name="Clifton S.W."/>
            <person name="Schuster L.N."/>
            <person name="Chinwalla A."/>
            <person name="Delehaunty K."/>
            <person name="Dinkelacker I."/>
            <person name="Fulton L."/>
            <person name="Fulton R."/>
            <person name="Godfrey J."/>
            <person name="Minx P."/>
            <person name="Mitreva M."/>
            <person name="Roeseler W."/>
            <person name="Tian H."/>
            <person name="Witte H."/>
            <person name="Yang S.P."/>
            <person name="Wilson R.K."/>
            <person name="Sommer R.J."/>
        </authorList>
    </citation>
    <scope>NUCLEOTIDE SEQUENCE [LARGE SCALE GENOMIC DNA]</scope>
    <source>
        <strain evidence="3">PS312</strain>
    </source>
</reference>
<dbReference type="EnsemblMetazoa" id="PPA06085.1">
    <property type="protein sequence ID" value="PPA06085.1"/>
    <property type="gene ID" value="WBGene00095639"/>
</dbReference>
<dbReference type="AlphaFoldDB" id="A0A2A6C500"/>
<evidence type="ECO:0000313" key="2">
    <source>
        <dbReference type="EnsemblMetazoa" id="PPA06085.1"/>
    </source>
</evidence>